<comment type="caution">
    <text evidence="1">The sequence shown here is derived from an EMBL/GenBank/DDBJ whole genome shotgun (WGS) entry which is preliminary data.</text>
</comment>
<evidence type="ECO:0000313" key="2">
    <source>
        <dbReference type="Proteomes" id="UP001501598"/>
    </source>
</evidence>
<keyword evidence="2" id="KW-1185">Reference proteome</keyword>
<sequence>MTTTLHPVAVQLGEGIDPALVHYAQVAFGRVPEAQAPTHLRVITDHDPTNPRPIRARMMLPGDRSVSISAATPREAVDELVEQLLATTSAA</sequence>
<name>A0ABP8RLM9_9PSEU</name>
<dbReference type="Proteomes" id="UP001501598">
    <property type="component" value="Unassembled WGS sequence"/>
</dbReference>
<organism evidence="1 2">
    <name type="scientific">Pseudonocardia xishanensis</name>
    <dbReference type="NCBI Taxonomy" id="630995"/>
    <lineage>
        <taxon>Bacteria</taxon>
        <taxon>Bacillati</taxon>
        <taxon>Actinomycetota</taxon>
        <taxon>Actinomycetes</taxon>
        <taxon>Pseudonocardiales</taxon>
        <taxon>Pseudonocardiaceae</taxon>
        <taxon>Pseudonocardia</taxon>
    </lineage>
</organism>
<protein>
    <submittedName>
        <fullName evidence="1">Uncharacterized protein</fullName>
    </submittedName>
</protein>
<dbReference type="EMBL" id="BAABGT010000025">
    <property type="protein sequence ID" value="GAA4542226.1"/>
    <property type="molecule type" value="Genomic_DNA"/>
</dbReference>
<evidence type="ECO:0000313" key="1">
    <source>
        <dbReference type="EMBL" id="GAA4542226.1"/>
    </source>
</evidence>
<reference evidence="2" key="1">
    <citation type="journal article" date="2019" name="Int. J. Syst. Evol. Microbiol.">
        <title>The Global Catalogue of Microorganisms (GCM) 10K type strain sequencing project: providing services to taxonomists for standard genome sequencing and annotation.</title>
        <authorList>
            <consortium name="The Broad Institute Genomics Platform"/>
            <consortium name="The Broad Institute Genome Sequencing Center for Infectious Disease"/>
            <person name="Wu L."/>
            <person name="Ma J."/>
        </authorList>
    </citation>
    <scope>NUCLEOTIDE SEQUENCE [LARGE SCALE GENOMIC DNA]</scope>
    <source>
        <strain evidence="2">JCM 17906</strain>
    </source>
</reference>
<gene>
    <name evidence="1" type="ORF">GCM10023175_17270</name>
</gene>
<dbReference type="RefSeq" id="WP_345414523.1">
    <property type="nucleotide sequence ID" value="NZ_BAABGT010000025.1"/>
</dbReference>
<proteinExistence type="predicted"/>
<accession>A0ABP8RLM9</accession>